<dbReference type="Pfam" id="PF07690">
    <property type="entry name" value="MFS_1"/>
    <property type="match status" value="1"/>
</dbReference>
<feature type="transmembrane region" description="Helical" evidence="6">
    <location>
        <begin position="28"/>
        <end position="48"/>
    </location>
</feature>
<organism evidence="7 8">
    <name type="scientific">Viridothelium virens</name>
    <name type="common">Speckled blister lichen</name>
    <name type="synonym">Trypethelium virens</name>
    <dbReference type="NCBI Taxonomy" id="1048519"/>
    <lineage>
        <taxon>Eukaryota</taxon>
        <taxon>Fungi</taxon>
        <taxon>Dikarya</taxon>
        <taxon>Ascomycota</taxon>
        <taxon>Pezizomycotina</taxon>
        <taxon>Dothideomycetes</taxon>
        <taxon>Dothideomycetes incertae sedis</taxon>
        <taxon>Trypetheliales</taxon>
        <taxon>Trypetheliaceae</taxon>
        <taxon>Viridothelium</taxon>
    </lineage>
</organism>
<keyword evidence="5 6" id="KW-0472">Membrane</keyword>
<sequence>MGNVKILQQGTPDSLKASLGLHGTQFNWAVSVAYIAVTALLIPSNLLMKKISARWFFPLSMMLWGCIVMSFAGVKGFGGLLAGRFALGIPESGVGPCCLLYFSFWYKPSERAFRIGVLHSAGSLATAVSGFLALALNNLNGKGGLKAWQWVFIVEGSLPILLSPLLWLCLLTYPEDTKALSERERYIAINRFGRGSTRKTDVTWSWPAFCRILSRPSTYVFFISFISLGIVASAQGTFLPTFLSTLLHFSIAKSNLFTSIVKLSVIPLYWGYGYHSDWTHERMWHYIIPALTALPRYAVWTYASSHPGHPMSNISLYGLSFIGQMVQVGPPILLAYRSATLYGACEQAVGVAVAVASASIANILAPQLYPEQHAPRFLPGFSTTCGLLAL</sequence>
<evidence type="ECO:0000256" key="6">
    <source>
        <dbReference type="SAM" id="Phobius"/>
    </source>
</evidence>
<keyword evidence="2" id="KW-0813">Transport</keyword>
<feature type="transmembrane region" description="Helical" evidence="6">
    <location>
        <begin position="85"/>
        <end position="104"/>
    </location>
</feature>
<dbReference type="GO" id="GO:0022857">
    <property type="term" value="F:transmembrane transporter activity"/>
    <property type="evidence" value="ECO:0007669"/>
    <property type="project" value="InterPro"/>
</dbReference>
<evidence type="ECO:0000256" key="2">
    <source>
        <dbReference type="ARBA" id="ARBA00022448"/>
    </source>
</evidence>
<dbReference type="PANTHER" id="PTHR43791">
    <property type="entry name" value="PERMEASE-RELATED"/>
    <property type="match status" value="1"/>
</dbReference>
<feature type="transmembrane region" description="Helical" evidence="6">
    <location>
        <begin position="255"/>
        <end position="272"/>
    </location>
</feature>
<accession>A0A6A6GV68</accession>
<feature type="transmembrane region" description="Helical" evidence="6">
    <location>
        <begin position="314"/>
        <end position="336"/>
    </location>
</feature>
<keyword evidence="3 6" id="KW-0812">Transmembrane</keyword>
<reference evidence="7" key="1">
    <citation type="journal article" date="2020" name="Stud. Mycol.">
        <title>101 Dothideomycetes genomes: a test case for predicting lifestyles and emergence of pathogens.</title>
        <authorList>
            <person name="Haridas S."/>
            <person name="Albert R."/>
            <person name="Binder M."/>
            <person name="Bloem J."/>
            <person name="Labutti K."/>
            <person name="Salamov A."/>
            <person name="Andreopoulos B."/>
            <person name="Baker S."/>
            <person name="Barry K."/>
            <person name="Bills G."/>
            <person name="Bluhm B."/>
            <person name="Cannon C."/>
            <person name="Castanera R."/>
            <person name="Culley D."/>
            <person name="Daum C."/>
            <person name="Ezra D."/>
            <person name="Gonzalez J."/>
            <person name="Henrissat B."/>
            <person name="Kuo A."/>
            <person name="Liang C."/>
            <person name="Lipzen A."/>
            <person name="Lutzoni F."/>
            <person name="Magnuson J."/>
            <person name="Mondo S."/>
            <person name="Nolan M."/>
            <person name="Ohm R."/>
            <person name="Pangilinan J."/>
            <person name="Park H.-J."/>
            <person name="Ramirez L."/>
            <person name="Alfaro M."/>
            <person name="Sun H."/>
            <person name="Tritt A."/>
            <person name="Yoshinaga Y."/>
            <person name="Zwiers L.-H."/>
            <person name="Turgeon B."/>
            <person name="Goodwin S."/>
            <person name="Spatafora J."/>
            <person name="Crous P."/>
            <person name="Grigoriev I."/>
        </authorList>
    </citation>
    <scope>NUCLEOTIDE SEQUENCE</scope>
    <source>
        <strain evidence="7">Tuck. ex Michener</strain>
    </source>
</reference>
<feature type="transmembrane region" description="Helical" evidence="6">
    <location>
        <begin position="148"/>
        <end position="173"/>
    </location>
</feature>
<evidence type="ECO:0000313" key="8">
    <source>
        <dbReference type="Proteomes" id="UP000800092"/>
    </source>
</evidence>
<dbReference type="GO" id="GO:0016020">
    <property type="term" value="C:membrane"/>
    <property type="evidence" value="ECO:0007669"/>
    <property type="project" value="UniProtKB-SubCell"/>
</dbReference>
<evidence type="ECO:0000256" key="4">
    <source>
        <dbReference type="ARBA" id="ARBA00022989"/>
    </source>
</evidence>
<feature type="transmembrane region" description="Helical" evidence="6">
    <location>
        <begin position="284"/>
        <end position="302"/>
    </location>
</feature>
<dbReference type="SUPFAM" id="SSF103473">
    <property type="entry name" value="MFS general substrate transporter"/>
    <property type="match status" value="1"/>
</dbReference>
<evidence type="ECO:0000256" key="1">
    <source>
        <dbReference type="ARBA" id="ARBA00004141"/>
    </source>
</evidence>
<comment type="subcellular location">
    <subcellularLocation>
        <location evidence="1">Membrane</location>
        <topology evidence="1">Multi-pass membrane protein</topology>
    </subcellularLocation>
</comment>
<gene>
    <name evidence="7" type="ORF">EV356DRAFT_385423</name>
</gene>
<dbReference type="OrthoDB" id="3932638at2759"/>
<evidence type="ECO:0000256" key="5">
    <source>
        <dbReference type="ARBA" id="ARBA00023136"/>
    </source>
</evidence>
<protein>
    <submittedName>
        <fullName evidence="7">MFS general substrate transporter</fullName>
    </submittedName>
</protein>
<dbReference type="Gene3D" id="1.20.1250.20">
    <property type="entry name" value="MFS general substrate transporter like domains"/>
    <property type="match status" value="1"/>
</dbReference>
<dbReference type="Proteomes" id="UP000800092">
    <property type="component" value="Unassembled WGS sequence"/>
</dbReference>
<dbReference type="EMBL" id="ML991861">
    <property type="protein sequence ID" value="KAF2229519.1"/>
    <property type="molecule type" value="Genomic_DNA"/>
</dbReference>
<dbReference type="AlphaFoldDB" id="A0A6A6GV68"/>
<evidence type="ECO:0000256" key="3">
    <source>
        <dbReference type="ARBA" id="ARBA00022692"/>
    </source>
</evidence>
<feature type="transmembrane region" description="Helical" evidence="6">
    <location>
        <begin position="348"/>
        <end position="369"/>
    </location>
</feature>
<name>A0A6A6GV68_VIRVR</name>
<dbReference type="InterPro" id="IPR036259">
    <property type="entry name" value="MFS_trans_sf"/>
</dbReference>
<keyword evidence="4 6" id="KW-1133">Transmembrane helix</keyword>
<evidence type="ECO:0000313" key="7">
    <source>
        <dbReference type="EMBL" id="KAF2229519.1"/>
    </source>
</evidence>
<feature type="transmembrane region" description="Helical" evidence="6">
    <location>
        <begin position="219"/>
        <end position="243"/>
    </location>
</feature>
<keyword evidence="8" id="KW-1185">Reference proteome</keyword>
<feature type="transmembrane region" description="Helical" evidence="6">
    <location>
        <begin position="116"/>
        <end position="136"/>
    </location>
</feature>
<proteinExistence type="predicted"/>
<feature type="transmembrane region" description="Helical" evidence="6">
    <location>
        <begin position="55"/>
        <end position="73"/>
    </location>
</feature>
<dbReference type="InterPro" id="IPR011701">
    <property type="entry name" value="MFS"/>
</dbReference>
<dbReference type="PANTHER" id="PTHR43791:SF36">
    <property type="entry name" value="TRANSPORTER, PUTATIVE (AFU_ORTHOLOGUE AFUA_6G08340)-RELATED"/>
    <property type="match status" value="1"/>
</dbReference>